<sequence length="51" mass="5597">MTDEEYLWEPVPGCWSVRRRTDGPGARAALLAGQGDGGRDAAAFDLYRERG</sequence>
<accession>A0ABW6MKF2</accession>
<protein>
    <submittedName>
        <fullName evidence="1">Uncharacterized protein</fullName>
    </submittedName>
</protein>
<organism evidence="1 2">
    <name type="scientific">Streptomyces hokutonensis</name>
    <dbReference type="NCBI Taxonomy" id="1306990"/>
    <lineage>
        <taxon>Bacteria</taxon>
        <taxon>Bacillati</taxon>
        <taxon>Actinomycetota</taxon>
        <taxon>Actinomycetes</taxon>
        <taxon>Kitasatosporales</taxon>
        <taxon>Streptomycetaceae</taxon>
        <taxon>Streptomyces</taxon>
    </lineage>
</organism>
<dbReference type="EMBL" id="JBIAHM010000024">
    <property type="protein sequence ID" value="MFE9606164.1"/>
    <property type="molecule type" value="Genomic_DNA"/>
</dbReference>
<name>A0ABW6MKF2_9ACTN</name>
<comment type="caution">
    <text evidence="1">The sequence shown here is derived from an EMBL/GenBank/DDBJ whole genome shotgun (WGS) entry which is preliminary data.</text>
</comment>
<dbReference type="Proteomes" id="UP001601303">
    <property type="component" value="Unassembled WGS sequence"/>
</dbReference>
<evidence type="ECO:0000313" key="2">
    <source>
        <dbReference type="Proteomes" id="UP001601303"/>
    </source>
</evidence>
<reference evidence="1 2" key="1">
    <citation type="submission" date="2024-10" db="EMBL/GenBank/DDBJ databases">
        <title>The Natural Products Discovery Center: Release of the First 8490 Sequenced Strains for Exploring Actinobacteria Biosynthetic Diversity.</title>
        <authorList>
            <person name="Kalkreuter E."/>
            <person name="Kautsar S.A."/>
            <person name="Yang D."/>
            <person name="Bader C.D."/>
            <person name="Teijaro C.N."/>
            <person name="Fluegel L."/>
            <person name="Davis C.M."/>
            <person name="Simpson J.R."/>
            <person name="Lauterbach L."/>
            <person name="Steele A.D."/>
            <person name="Gui C."/>
            <person name="Meng S."/>
            <person name="Li G."/>
            <person name="Viehrig K."/>
            <person name="Ye F."/>
            <person name="Su P."/>
            <person name="Kiefer A.F."/>
            <person name="Nichols A."/>
            <person name="Cepeda A.J."/>
            <person name="Yan W."/>
            <person name="Fan B."/>
            <person name="Jiang Y."/>
            <person name="Adhikari A."/>
            <person name="Zheng C.-J."/>
            <person name="Schuster L."/>
            <person name="Cowan T.M."/>
            <person name="Smanski M.J."/>
            <person name="Chevrette M.G."/>
            <person name="De Carvalho L.P.S."/>
            <person name="Shen B."/>
        </authorList>
    </citation>
    <scope>NUCLEOTIDE SEQUENCE [LARGE SCALE GENOMIC DNA]</scope>
    <source>
        <strain evidence="1 2">NPDC006488</strain>
    </source>
</reference>
<proteinExistence type="predicted"/>
<evidence type="ECO:0000313" key="1">
    <source>
        <dbReference type="EMBL" id="MFE9606164.1"/>
    </source>
</evidence>
<gene>
    <name evidence="1" type="ORF">ACFYNQ_47465</name>
</gene>
<keyword evidence="2" id="KW-1185">Reference proteome</keyword>
<dbReference type="RefSeq" id="WP_388114860.1">
    <property type="nucleotide sequence ID" value="NZ_JBIAHM010000024.1"/>
</dbReference>